<evidence type="ECO:0000256" key="6">
    <source>
        <dbReference type="ARBA" id="ARBA00023033"/>
    </source>
</evidence>
<dbReference type="InterPro" id="IPR002397">
    <property type="entry name" value="Cyt_P450_B"/>
</dbReference>
<accession>W4LKM5</accession>
<dbReference type="Gene3D" id="1.10.630.10">
    <property type="entry name" value="Cytochrome P450"/>
    <property type="match status" value="1"/>
</dbReference>
<dbReference type="EMBL" id="AZHW01000554">
    <property type="protein sequence ID" value="ETW98459.1"/>
    <property type="molecule type" value="Genomic_DNA"/>
</dbReference>
<dbReference type="InterPro" id="IPR036396">
    <property type="entry name" value="Cyt_P450_sf"/>
</dbReference>
<dbReference type="FunFam" id="1.10.630.10:FF:000018">
    <property type="entry name" value="Cytochrome P450 monooxygenase"/>
    <property type="match status" value="1"/>
</dbReference>
<keyword evidence="3" id="KW-0479">Metal-binding</keyword>
<dbReference type="GO" id="GO:0016705">
    <property type="term" value="F:oxidoreductase activity, acting on paired donors, with incorporation or reduction of molecular oxygen"/>
    <property type="evidence" value="ECO:0007669"/>
    <property type="project" value="InterPro"/>
</dbReference>
<keyword evidence="6" id="KW-0503">Monooxygenase</keyword>
<reference evidence="7 8" key="1">
    <citation type="journal article" date="2014" name="Nature">
        <title>An environmental bacterial taxon with a large and distinct metabolic repertoire.</title>
        <authorList>
            <person name="Wilson M.C."/>
            <person name="Mori T."/>
            <person name="Ruckert C."/>
            <person name="Uria A.R."/>
            <person name="Helf M.J."/>
            <person name="Takada K."/>
            <person name="Gernert C."/>
            <person name="Steffens U.A."/>
            <person name="Heycke N."/>
            <person name="Schmitt S."/>
            <person name="Rinke C."/>
            <person name="Helfrich E.J."/>
            <person name="Brachmann A.O."/>
            <person name="Gurgui C."/>
            <person name="Wakimoto T."/>
            <person name="Kracht M."/>
            <person name="Crusemann M."/>
            <person name="Hentschel U."/>
            <person name="Abe I."/>
            <person name="Matsunaga S."/>
            <person name="Kalinowski J."/>
            <person name="Takeyama H."/>
            <person name="Piel J."/>
        </authorList>
    </citation>
    <scope>NUCLEOTIDE SEQUENCE [LARGE SCALE GENOMIC DNA]</scope>
    <source>
        <strain evidence="8">TSY1</strain>
    </source>
</reference>
<dbReference type="Proteomes" id="UP000019141">
    <property type="component" value="Unassembled WGS sequence"/>
</dbReference>
<evidence type="ECO:0000256" key="4">
    <source>
        <dbReference type="ARBA" id="ARBA00023002"/>
    </source>
</evidence>
<evidence type="ECO:0000256" key="1">
    <source>
        <dbReference type="ARBA" id="ARBA00010617"/>
    </source>
</evidence>
<dbReference type="PRINTS" id="PR00359">
    <property type="entry name" value="BP450"/>
</dbReference>
<comment type="similarity">
    <text evidence="1">Belongs to the cytochrome P450 family.</text>
</comment>
<evidence type="ECO:0000256" key="5">
    <source>
        <dbReference type="ARBA" id="ARBA00023004"/>
    </source>
</evidence>
<dbReference type="CDD" id="cd20625">
    <property type="entry name" value="CYP164-like"/>
    <property type="match status" value="1"/>
</dbReference>
<keyword evidence="8" id="KW-1185">Reference proteome</keyword>
<keyword evidence="4" id="KW-0560">Oxidoreductase</keyword>
<dbReference type="GO" id="GO:0004497">
    <property type="term" value="F:monooxygenase activity"/>
    <property type="evidence" value="ECO:0007669"/>
    <property type="project" value="UniProtKB-KW"/>
</dbReference>
<protein>
    <recommendedName>
        <fullName evidence="9">Cytochrome P450</fullName>
    </recommendedName>
</protein>
<evidence type="ECO:0000256" key="2">
    <source>
        <dbReference type="ARBA" id="ARBA00022617"/>
    </source>
</evidence>
<evidence type="ECO:0000256" key="3">
    <source>
        <dbReference type="ARBA" id="ARBA00022723"/>
    </source>
</evidence>
<dbReference type="PANTHER" id="PTHR46696:SF3">
    <property type="entry name" value="PULCHERRIMINIC ACID SYNTHASE"/>
    <property type="match status" value="1"/>
</dbReference>
<dbReference type="GO" id="GO:0005506">
    <property type="term" value="F:iron ion binding"/>
    <property type="evidence" value="ECO:0007669"/>
    <property type="project" value="InterPro"/>
</dbReference>
<dbReference type="SUPFAM" id="SSF48264">
    <property type="entry name" value="Cytochrome P450"/>
    <property type="match status" value="1"/>
</dbReference>
<organism evidence="7 8">
    <name type="scientific">Entotheonella factor</name>
    <dbReference type="NCBI Taxonomy" id="1429438"/>
    <lineage>
        <taxon>Bacteria</taxon>
        <taxon>Pseudomonadati</taxon>
        <taxon>Nitrospinota/Tectimicrobiota group</taxon>
        <taxon>Candidatus Tectimicrobiota</taxon>
        <taxon>Candidatus Entotheonellia</taxon>
        <taxon>Candidatus Entotheonellales</taxon>
        <taxon>Candidatus Entotheonellaceae</taxon>
        <taxon>Candidatus Entotheonella</taxon>
    </lineage>
</organism>
<keyword evidence="5" id="KW-0408">Iron</keyword>
<gene>
    <name evidence="7" type="ORF">ETSY1_18730</name>
</gene>
<dbReference type="PANTHER" id="PTHR46696">
    <property type="entry name" value="P450, PUTATIVE (EUROFUNG)-RELATED"/>
    <property type="match status" value="1"/>
</dbReference>
<keyword evidence="2" id="KW-0349">Heme</keyword>
<dbReference type="InterPro" id="IPR001128">
    <property type="entry name" value="Cyt_P450"/>
</dbReference>
<comment type="caution">
    <text evidence="7">The sequence shown here is derived from an EMBL/GenBank/DDBJ whole genome shotgun (WGS) entry which is preliminary data.</text>
</comment>
<name>W4LKM5_ENTF1</name>
<evidence type="ECO:0000313" key="7">
    <source>
        <dbReference type="EMBL" id="ETW98459.1"/>
    </source>
</evidence>
<dbReference type="PATRIC" id="fig|1429438.4.peg.3656"/>
<proteinExistence type="inferred from homology"/>
<dbReference type="AlphaFoldDB" id="W4LKM5"/>
<dbReference type="HOGENOM" id="CLU_033716_2_0_7"/>
<evidence type="ECO:0008006" key="9">
    <source>
        <dbReference type="Google" id="ProtNLM"/>
    </source>
</evidence>
<sequence>MVTSIHDDLLAPEVIANPYPYLARLRETDPVHWNESHETWVITRYDDFVWVTRQPEFFSAEVARRSPPPSPSGDAAERELHEKARDVQANTMAQRDQDEHAAMRKVVNAFFSPKAIERWRPRIQAIIADLLDRVQEQGEMDVLRDVAMPLDTQVISEMMGFPEADQAELQQLSHQLCALNRAEPDRIRVFMEGMTAFKAYLAPFVEDRLANPGDDLLSLFVSGEIDGIYTRDQVLANASIMLIAGQESTANLIGNSLLAFLRHPEQWQAFQQDQSSTAVTRAVNECLRYDAPQKSVQRIAAEDVELRGKTIREGDKVRCFISAANRDPEMFEAPDTFEITRHPNRHVAFGFGSHY</sequence>
<dbReference type="Pfam" id="PF00067">
    <property type="entry name" value="p450"/>
    <property type="match status" value="1"/>
</dbReference>
<evidence type="ECO:0000313" key="8">
    <source>
        <dbReference type="Proteomes" id="UP000019141"/>
    </source>
</evidence>
<dbReference type="GO" id="GO:0020037">
    <property type="term" value="F:heme binding"/>
    <property type="evidence" value="ECO:0007669"/>
    <property type="project" value="InterPro"/>
</dbReference>